<gene>
    <name evidence="3" type="ORF">IV49_GL000910</name>
</gene>
<feature type="active site" description="Tele-phosphohistidine intermediate" evidence="1">
    <location>
        <position position="16"/>
    </location>
</feature>
<dbReference type="AlphaFoldDB" id="A0A0R2HK31"/>
<comment type="caution">
    <text evidence="3">The sequence shown here is derived from an EMBL/GenBank/DDBJ whole genome shotgun (WGS) entry which is preliminary data.</text>
</comment>
<proteinExistence type="predicted"/>
<dbReference type="SUPFAM" id="SSF53254">
    <property type="entry name" value="Phosphoglycerate mutase-like"/>
    <property type="match status" value="1"/>
</dbReference>
<dbReference type="InterPro" id="IPR050275">
    <property type="entry name" value="PGM_Phosphatase"/>
</dbReference>
<accession>A0A0R2HK31</accession>
<dbReference type="CDD" id="cd07067">
    <property type="entry name" value="HP_PGM_like"/>
    <property type="match status" value="1"/>
</dbReference>
<dbReference type="PANTHER" id="PTHR48100">
    <property type="entry name" value="BROAD-SPECIFICITY PHOSPHATASE YOR283W-RELATED"/>
    <property type="match status" value="1"/>
</dbReference>
<dbReference type="Proteomes" id="UP000051841">
    <property type="component" value="Unassembled WGS sequence"/>
</dbReference>
<dbReference type="Pfam" id="PF00300">
    <property type="entry name" value="His_Phos_1"/>
    <property type="match status" value="1"/>
</dbReference>
<dbReference type="GO" id="GO:0016791">
    <property type="term" value="F:phosphatase activity"/>
    <property type="evidence" value="ECO:0007669"/>
    <property type="project" value="TreeGrafter"/>
</dbReference>
<feature type="active site" description="Proton donor/acceptor" evidence="1">
    <location>
        <position position="87"/>
    </location>
</feature>
<protein>
    <submittedName>
        <fullName evidence="3">Phosphoglycerate mutase</fullName>
    </submittedName>
</protein>
<dbReference type="InterPro" id="IPR013078">
    <property type="entry name" value="His_Pase_superF_clade-1"/>
</dbReference>
<dbReference type="PANTHER" id="PTHR48100:SF5">
    <property type="entry name" value="HISTIDINE PHOSPHATASE FAMILY PROTEIN"/>
    <property type="match status" value="1"/>
</dbReference>
<reference evidence="3 4" key="1">
    <citation type="journal article" date="2015" name="Genome Announc.">
        <title>Expanding the biotechnology potential of lactobacilli through comparative genomics of 213 strains and associated genera.</title>
        <authorList>
            <person name="Sun Z."/>
            <person name="Harris H.M."/>
            <person name="McCann A."/>
            <person name="Guo C."/>
            <person name="Argimon S."/>
            <person name="Zhang W."/>
            <person name="Yang X."/>
            <person name="Jeffery I.B."/>
            <person name="Cooney J.C."/>
            <person name="Kagawa T.F."/>
            <person name="Liu W."/>
            <person name="Song Y."/>
            <person name="Salvetti E."/>
            <person name="Wrobel A."/>
            <person name="Rasinkangas P."/>
            <person name="Parkhill J."/>
            <person name="Rea M.C."/>
            <person name="O'Sullivan O."/>
            <person name="Ritari J."/>
            <person name="Douillard F.P."/>
            <person name="Paul Ross R."/>
            <person name="Yang R."/>
            <person name="Briner A.E."/>
            <person name="Felis G.E."/>
            <person name="de Vos W.M."/>
            <person name="Barrangou R."/>
            <person name="Klaenhammer T.R."/>
            <person name="Caufield P.W."/>
            <person name="Cui Y."/>
            <person name="Zhang H."/>
            <person name="O'Toole P.W."/>
        </authorList>
    </citation>
    <scope>NUCLEOTIDE SEQUENCE [LARGE SCALE GENOMIC DNA]</scope>
    <source>
        <strain evidence="3 4">DSM 20405</strain>
    </source>
</reference>
<dbReference type="SMART" id="SM00855">
    <property type="entry name" value="PGAM"/>
    <property type="match status" value="1"/>
</dbReference>
<dbReference type="PROSITE" id="PS00175">
    <property type="entry name" value="PG_MUTASE"/>
    <property type="match status" value="1"/>
</dbReference>
<feature type="binding site" evidence="2">
    <location>
        <begin position="15"/>
        <end position="22"/>
    </location>
    <ligand>
        <name>substrate</name>
    </ligand>
</feature>
<feature type="binding site" evidence="2">
    <location>
        <position position="65"/>
    </location>
    <ligand>
        <name>substrate</name>
    </ligand>
</feature>
<evidence type="ECO:0000256" key="1">
    <source>
        <dbReference type="PIRSR" id="PIRSR613078-1"/>
    </source>
</evidence>
<keyword evidence="4" id="KW-1185">Reference proteome</keyword>
<evidence type="ECO:0000313" key="4">
    <source>
        <dbReference type="Proteomes" id="UP000051841"/>
    </source>
</evidence>
<organism evidence="3 4">
    <name type="scientific">Kandleria vitulina DSM 20405</name>
    <dbReference type="NCBI Taxonomy" id="1410657"/>
    <lineage>
        <taxon>Bacteria</taxon>
        <taxon>Bacillati</taxon>
        <taxon>Bacillota</taxon>
        <taxon>Erysipelotrichia</taxon>
        <taxon>Erysipelotrichales</taxon>
        <taxon>Coprobacillaceae</taxon>
        <taxon>Kandleria</taxon>
    </lineage>
</organism>
<dbReference type="EMBL" id="JQBL01000023">
    <property type="protein sequence ID" value="KRN49668.1"/>
    <property type="molecule type" value="Genomic_DNA"/>
</dbReference>
<dbReference type="PATRIC" id="fig|1410657.5.peg.948"/>
<name>A0A0R2HK31_9FIRM</name>
<sequence length="198" mass="23034">MYKRSDYMKDLYLMRHGETLFNIRRKIQGWCDSPLTENGINQALMAKQKIKGISFDHYYSSTAERSCDTLELVAGDVNYKRLKGLKERNFGTFEGESEDLNPVWGNPDFTYDDLFPHYGGELRADVSRRMKKTLTDIMNKDDHHCVLAVSHAGACAAFYSTVADYTTFRKEYGRLMNCDILHFQFENDTFTFVELLRI</sequence>
<evidence type="ECO:0000256" key="2">
    <source>
        <dbReference type="PIRSR" id="PIRSR613078-2"/>
    </source>
</evidence>
<dbReference type="InterPro" id="IPR001345">
    <property type="entry name" value="PG/BPGM_mutase_AS"/>
</dbReference>
<dbReference type="Gene3D" id="3.40.50.1240">
    <property type="entry name" value="Phosphoglycerate mutase-like"/>
    <property type="match status" value="1"/>
</dbReference>
<dbReference type="InterPro" id="IPR029033">
    <property type="entry name" value="His_PPase_superfam"/>
</dbReference>
<dbReference type="GO" id="GO:0005737">
    <property type="term" value="C:cytoplasm"/>
    <property type="evidence" value="ECO:0007669"/>
    <property type="project" value="TreeGrafter"/>
</dbReference>
<evidence type="ECO:0000313" key="3">
    <source>
        <dbReference type="EMBL" id="KRN49668.1"/>
    </source>
</evidence>